<gene>
    <name evidence="1" type="ORF">EH55_08660</name>
</gene>
<sequence>MNYVKEYEELMRKNIPDGVSMPEESVMQRADRRYKRLVERGIIRREEPFIATSTTVSDVTFNR</sequence>
<dbReference type="Proteomes" id="UP000027665">
    <property type="component" value="Unassembled WGS sequence"/>
</dbReference>
<dbReference type="RefSeq" id="WP_037974205.1">
    <property type="nucleotide sequence ID" value="NZ_JAXDSK010000003.1"/>
</dbReference>
<keyword evidence="2" id="KW-1185">Reference proteome</keyword>
<evidence type="ECO:0000313" key="1">
    <source>
        <dbReference type="EMBL" id="KEJ93362.1"/>
    </source>
</evidence>
<evidence type="ECO:0000313" key="2">
    <source>
        <dbReference type="Proteomes" id="UP000027665"/>
    </source>
</evidence>
<organism evidence="1 2">
    <name type="scientific">Synergistes jonesii</name>
    <dbReference type="NCBI Taxonomy" id="2754"/>
    <lineage>
        <taxon>Bacteria</taxon>
        <taxon>Thermotogati</taxon>
        <taxon>Synergistota</taxon>
        <taxon>Synergistia</taxon>
        <taxon>Synergistales</taxon>
        <taxon>Synergistaceae</taxon>
        <taxon>Synergistes</taxon>
    </lineage>
</organism>
<dbReference type="GeneID" id="90982545"/>
<dbReference type="AlphaFoldDB" id="A0A073J6L0"/>
<name>A0A073J6L0_9BACT</name>
<dbReference type="EMBL" id="JMKI01000004">
    <property type="protein sequence ID" value="KEJ93362.1"/>
    <property type="molecule type" value="Genomic_DNA"/>
</dbReference>
<reference evidence="1 2" key="1">
    <citation type="submission" date="2014-04" db="EMBL/GenBank/DDBJ databases">
        <title>Draft Genome Sequence of Synergistes jonesii.</title>
        <authorList>
            <person name="Coil D.A."/>
            <person name="Eisen J.A."/>
            <person name="Holland-Moritz H.E."/>
        </authorList>
    </citation>
    <scope>NUCLEOTIDE SEQUENCE [LARGE SCALE GENOMIC DNA]</scope>
    <source>
        <strain evidence="1 2">78-1</strain>
    </source>
</reference>
<comment type="caution">
    <text evidence="1">The sequence shown here is derived from an EMBL/GenBank/DDBJ whole genome shotgun (WGS) entry which is preliminary data.</text>
</comment>
<protein>
    <submittedName>
        <fullName evidence="1">Uncharacterized protein</fullName>
    </submittedName>
</protein>
<proteinExistence type="predicted"/>
<accession>A0A073J6L0</accession>